<protein>
    <submittedName>
        <fullName evidence="1">Uncharacterized protein</fullName>
    </submittedName>
</protein>
<dbReference type="Proteomes" id="UP001601992">
    <property type="component" value="Unassembled WGS sequence"/>
</dbReference>
<sequence>MSHKDNGDPYDASPLSGEKVAVVAESAQQFVELRPGQHAQ</sequence>
<accession>A0ABW6SAJ0</accession>
<organism evidence="1 2">
    <name type="scientific">Nocardia jiangxiensis</name>
    <dbReference type="NCBI Taxonomy" id="282685"/>
    <lineage>
        <taxon>Bacteria</taxon>
        <taxon>Bacillati</taxon>
        <taxon>Actinomycetota</taxon>
        <taxon>Actinomycetes</taxon>
        <taxon>Mycobacteriales</taxon>
        <taxon>Nocardiaceae</taxon>
        <taxon>Nocardia</taxon>
    </lineage>
</organism>
<dbReference type="RefSeq" id="WP_281033113.1">
    <property type="nucleotide sequence ID" value="NZ_JBIAQY010000018.1"/>
</dbReference>
<gene>
    <name evidence="1" type="ORF">ACFYXQ_36450</name>
</gene>
<dbReference type="EMBL" id="JBIAQY010000018">
    <property type="protein sequence ID" value="MFF3573267.1"/>
    <property type="molecule type" value="Genomic_DNA"/>
</dbReference>
<reference evidence="1 2" key="1">
    <citation type="submission" date="2024-10" db="EMBL/GenBank/DDBJ databases">
        <title>The Natural Products Discovery Center: Release of the First 8490 Sequenced Strains for Exploring Actinobacteria Biosynthetic Diversity.</title>
        <authorList>
            <person name="Kalkreuter E."/>
            <person name="Kautsar S.A."/>
            <person name="Yang D."/>
            <person name="Bader C.D."/>
            <person name="Teijaro C.N."/>
            <person name="Fluegel L."/>
            <person name="Davis C.M."/>
            <person name="Simpson J.R."/>
            <person name="Lauterbach L."/>
            <person name="Steele A.D."/>
            <person name="Gui C."/>
            <person name="Meng S."/>
            <person name="Li G."/>
            <person name="Viehrig K."/>
            <person name="Ye F."/>
            <person name="Su P."/>
            <person name="Kiefer A.F."/>
            <person name="Nichols A."/>
            <person name="Cepeda A.J."/>
            <person name="Yan W."/>
            <person name="Fan B."/>
            <person name="Jiang Y."/>
            <person name="Adhikari A."/>
            <person name="Zheng C.-J."/>
            <person name="Schuster L."/>
            <person name="Cowan T.M."/>
            <person name="Smanski M.J."/>
            <person name="Chevrette M.G."/>
            <person name="De Carvalho L.P.S."/>
            <person name="Shen B."/>
        </authorList>
    </citation>
    <scope>NUCLEOTIDE SEQUENCE [LARGE SCALE GENOMIC DNA]</scope>
    <source>
        <strain evidence="1 2">NPDC002593</strain>
    </source>
</reference>
<evidence type="ECO:0000313" key="2">
    <source>
        <dbReference type="Proteomes" id="UP001601992"/>
    </source>
</evidence>
<proteinExistence type="predicted"/>
<evidence type="ECO:0000313" key="1">
    <source>
        <dbReference type="EMBL" id="MFF3573267.1"/>
    </source>
</evidence>
<name>A0ABW6SAJ0_9NOCA</name>
<keyword evidence="2" id="KW-1185">Reference proteome</keyword>
<comment type="caution">
    <text evidence="1">The sequence shown here is derived from an EMBL/GenBank/DDBJ whole genome shotgun (WGS) entry which is preliminary data.</text>
</comment>